<feature type="compositionally biased region" description="Low complexity" evidence="1">
    <location>
        <begin position="85"/>
        <end position="96"/>
    </location>
</feature>
<organism evidence="3 4">
    <name type="scientific">Penicillium bovifimosum</name>
    <dbReference type="NCBI Taxonomy" id="126998"/>
    <lineage>
        <taxon>Eukaryota</taxon>
        <taxon>Fungi</taxon>
        <taxon>Dikarya</taxon>
        <taxon>Ascomycota</taxon>
        <taxon>Pezizomycotina</taxon>
        <taxon>Eurotiomycetes</taxon>
        <taxon>Eurotiomycetidae</taxon>
        <taxon>Eurotiales</taxon>
        <taxon>Aspergillaceae</taxon>
        <taxon>Penicillium</taxon>
    </lineage>
</organism>
<proteinExistence type="predicted"/>
<dbReference type="EMBL" id="JAPQKL010000006">
    <property type="protein sequence ID" value="KAJ5124844.1"/>
    <property type="molecule type" value="Genomic_DNA"/>
</dbReference>
<dbReference type="InterPro" id="IPR031915">
    <property type="entry name" value="Clr2_N"/>
</dbReference>
<dbReference type="RefSeq" id="XP_056519243.1">
    <property type="nucleotide sequence ID" value="XM_056669413.1"/>
</dbReference>
<sequence length="163" mass="17569">MHIKGANPIIEKLPDGYRLFELPRLNTPRVDSYLFGHPSGKPYNSSVTFFPHFLAIVEGTLDSCQCKLLARESLRCQDHIPASEPPAMATSSSSAPKGKQKGGLAEASKMVGSGLGDASEDNDNDYYDDENDLTDEESGDLPELPPSAGHDVATESDNMDDLA</sequence>
<feature type="region of interest" description="Disordered" evidence="1">
    <location>
        <begin position="80"/>
        <end position="163"/>
    </location>
</feature>
<keyword evidence="4" id="KW-1185">Reference proteome</keyword>
<dbReference type="GO" id="GO:0030466">
    <property type="term" value="P:silent mating-type cassette heterochromatin formation"/>
    <property type="evidence" value="ECO:0007669"/>
    <property type="project" value="TreeGrafter"/>
</dbReference>
<feature type="domain" description="Cryptic loci regulator 2 N-terminal" evidence="2">
    <location>
        <begin position="10"/>
        <end position="68"/>
    </location>
</feature>
<dbReference type="Pfam" id="PF16761">
    <property type="entry name" value="Clr2_transil"/>
    <property type="match status" value="1"/>
</dbReference>
<evidence type="ECO:0000313" key="3">
    <source>
        <dbReference type="EMBL" id="KAJ5124844.1"/>
    </source>
</evidence>
<dbReference type="PANTHER" id="PTHR38046:SF1">
    <property type="entry name" value="CRYPTIC LOCI REGULATOR 2"/>
    <property type="match status" value="1"/>
</dbReference>
<reference evidence="3" key="2">
    <citation type="journal article" date="2023" name="IMA Fungus">
        <title>Comparative genomic study of the Penicillium genus elucidates a diverse pangenome and 15 lateral gene transfer events.</title>
        <authorList>
            <person name="Petersen C."/>
            <person name="Sorensen T."/>
            <person name="Nielsen M.R."/>
            <person name="Sondergaard T.E."/>
            <person name="Sorensen J.L."/>
            <person name="Fitzpatrick D.A."/>
            <person name="Frisvad J.C."/>
            <person name="Nielsen K.L."/>
        </authorList>
    </citation>
    <scope>NUCLEOTIDE SEQUENCE</scope>
    <source>
        <strain evidence="3">IBT 22155</strain>
    </source>
</reference>
<reference evidence="3" key="1">
    <citation type="submission" date="2022-11" db="EMBL/GenBank/DDBJ databases">
        <authorList>
            <person name="Petersen C."/>
        </authorList>
    </citation>
    <scope>NUCLEOTIDE SEQUENCE</scope>
    <source>
        <strain evidence="3">IBT 22155</strain>
    </source>
</reference>
<dbReference type="GO" id="GO:0031934">
    <property type="term" value="C:mating-type region heterochromatin"/>
    <property type="evidence" value="ECO:0007669"/>
    <property type="project" value="TreeGrafter"/>
</dbReference>
<gene>
    <name evidence="3" type="ORF">N7515_008669</name>
</gene>
<dbReference type="OrthoDB" id="438224at2759"/>
<dbReference type="GeneID" id="81408583"/>
<dbReference type="GO" id="GO:0070824">
    <property type="term" value="C:SHREC complex"/>
    <property type="evidence" value="ECO:0007669"/>
    <property type="project" value="InterPro"/>
</dbReference>
<evidence type="ECO:0000259" key="2">
    <source>
        <dbReference type="Pfam" id="PF16761"/>
    </source>
</evidence>
<feature type="compositionally biased region" description="Acidic residues" evidence="1">
    <location>
        <begin position="118"/>
        <end position="140"/>
    </location>
</feature>
<dbReference type="GO" id="GO:0033553">
    <property type="term" value="C:rDNA heterochromatin"/>
    <property type="evidence" value="ECO:0007669"/>
    <property type="project" value="TreeGrafter"/>
</dbReference>
<name>A0A9W9GNV5_9EURO</name>
<dbReference type="PANTHER" id="PTHR38046">
    <property type="entry name" value="CRYPTIC LOCI REGULATOR 2"/>
    <property type="match status" value="1"/>
</dbReference>
<protein>
    <recommendedName>
        <fullName evidence="2">Cryptic loci regulator 2 N-terminal domain-containing protein</fullName>
    </recommendedName>
</protein>
<evidence type="ECO:0000256" key="1">
    <source>
        <dbReference type="SAM" id="MobiDB-lite"/>
    </source>
</evidence>
<dbReference type="InterPro" id="IPR038986">
    <property type="entry name" value="Clr2"/>
</dbReference>
<dbReference type="Proteomes" id="UP001149079">
    <property type="component" value="Unassembled WGS sequence"/>
</dbReference>
<comment type="caution">
    <text evidence="3">The sequence shown here is derived from an EMBL/GenBank/DDBJ whole genome shotgun (WGS) entry which is preliminary data.</text>
</comment>
<evidence type="ECO:0000313" key="4">
    <source>
        <dbReference type="Proteomes" id="UP001149079"/>
    </source>
</evidence>
<accession>A0A9W9GNV5</accession>
<dbReference type="AlphaFoldDB" id="A0A9W9GNV5"/>